<dbReference type="Gene3D" id="3.40.50.300">
    <property type="entry name" value="P-loop containing nucleotide triphosphate hydrolases"/>
    <property type="match status" value="1"/>
</dbReference>
<evidence type="ECO:0000256" key="2">
    <source>
        <dbReference type="ARBA" id="ARBA00007316"/>
    </source>
</evidence>
<accession>A0ABW2ZL04</accession>
<protein>
    <recommendedName>
        <fullName evidence="4">non-specific protein-tyrosine kinase</fullName>
        <ecNumber evidence="4">2.7.10.2</ecNumber>
    </recommendedName>
</protein>
<evidence type="ECO:0000256" key="10">
    <source>
        <dbReference type="ARBA" id="ARBA00022777"/>
    </source>
</evidence>
<dbReference type="InterPro" id="IPR050445">
    <property type="entry name" value="Bact_polysacc_biosynth/exp"/>
</dbReference>
<name>A0ABW2ZL04_9SPHI</name>
<reference evidence="20" key="1">
    <citation type="journal article" date="2019" name="Int. J. Syst. Evol. Microbiol.">
        <title>The Global Catalogue of Microorganisms (GCM) 10K type strain sequencing project: providing services to taxonomists for standard genome sequencing and annotation.</title>
        <authorList>
            <consortium name="The Broad Institute Genomics Platform"/>
            <consortium name="The Broad Institute Genome Sequencing Center for Infectious Disease"/>
            <person name="Wu L."/>
            <person name="Ma J."/>
        </authorList>
    </citation>
    <scope>NUCLEOTIDE SEQUENCE [LARGE SCALE GENOMIC DNA]</scope>
    <source>
        <strain evidence="20">CCUG 60742</strain>
    </source>
</reference>
<dbReference type="InterPro" id="IPR027417">
    <property type="entry name" value="P-loop_NTPase"/>
</dbReference>
<keyword evidence="7" id="KW-0808">Transferase</keyword>
<feature type="domain" description="Polysaccharide chain length determinant N-terminal" evidence="17">
    <location>
        <begin position="32"/>
        <end position="112"/>
    </location>
</feature>
<feature type="transmembrane region" description="Helical" evidence="16">
    <location>
        <begin position="30"/>
        <end position="53"/>
    </location>
</feature>
<dbReference type="PANTHER" id="PTHR32309">
    <property type="entry name" value="TYROSINE-PROTEIN KINASE"/>
    <property type="match status" value="1"/>
</dbReference>
<evidence type="ECO:0000256" key="6">
    <source>
        <dbReference type="ARBA" id="ARBA00022519"/>
    </source>
</evidence>
<evidence type="ECO:0000256" key="8">
    <source>
        <dbReference type="ARBA" id="ARBA00022692"/>
    </source>
</evidence>
<evidence type="ECO:0000259" key="17">
    <source>
        <dbReference type="Pfam" id="PF02706"/>
    </source>
</evidence>
<dbReference type="CDD" id="cd05387">
    <property type="entry name" value="BY-kinase"/>
    <property type="match status" value="1"/>
</dbReference>
<evidence type="ECO:0000256" key="4">
    <source>
        <dbReference type="ARBA" id="ARBA00011903"/>
    </source>
</evidence>
<dbReference type="Pfam" id="PF02706">
    <property type="entry name" value="Wzz"/>
    <property type="match status" value="1"/>
</dbReference>
<gene>
    <name evidence="19" type="ORF">ACFQZI_18595</name>
</gene>
<evidence type="ECO:0000256" key="3">
    <source>
        <dbReference type="ARBA" id="ARBA00008883"/>
    </source>
</evidence>
<evidence type="ECO:0000256" key="1">
    <source>
        <dbReference type="ARBA" id="ARBA00004429"/>
    </source>
</evidence>
<dbReference type="Pfam" id="PF13614">
    <property type="entry name" value="AAA_31"/>
    <property type="match status" value="1"/>
</dbReference>
<keyword evidence="10" id="KW-0418">Kinase</keyword>
<sequence length="788" mass="88322">MNTQFTPKPTSLVPEKNTSQRLKGIINMYLFHWPLFVVCLLITLVPAIIYISYAKPLYEVKATLIIKDDSKEPDQQRSALHEIDLSDVSKKIENEVEVLKSKQLIGKVIHDLDLSVNYFITKGISKHDLYKETPVRLAFTGDINYPDNYNKVNLTIKDSKSGTFKDSDGSEKNITFGQPFKSLFGETTIQSTPLLKDYIGREIGIIVSDPEDLALYYQKEIQVSTPNKLSTAVSLSLKDSNPGRGKDILNRLIINYNLAGTVEKNRETKSTLDFIDERLSSLTGELNDAEKGIETFKSSRGLTDISADSKISLENMQSNDAKLNEINVQLNTINGIERYVNSSLNSGKAPTTLGITDPTLISLVEKLNDLQLQRERLLATTPETNPDFEPINRQLSITKAAIKESVRNIKSSLSSTLSQLQSFNNRFETSIKDIPKQERQYISIKRQQAIKESLYTYLLQKKEEVSVRYAATLTDDRVVDKAYAAKARNPLKMVALAAAFIFGFCIPIGIIRGRNSLTNKITDVEDIKEKTGLQVISQFPYQSEENFLIFESKEVSAITEQFRALRTKLHSLLPEKNNARTLMVTSSIPGEGKSFTTVNLASSLAISGKKTILIELDMRRPKLGTVINQPNVTPGISEYLGGKAEFEDIIKPSAIRQGLDVIFSGVVPENPSEMLEGTKLTELISKLEQLYDFILLDTPPVHLVPDALIVSHFADLTLYLMRQGVTGKAELEFLRETVSENNLSNVQVIFNGVQSAKFGSGYEYTDTYYTSKKRSWIANVFSNFSNRF</sequence>
<dbReference type="InterPro" id="IPR025669">
    <property type="entry name" value="AAA_dom"/>
</dbReference>
<evidence type="ECO:0000256" key="9">
    <source>
        <dbReference type="ARBA" id="ARBA00022741"/>
    </source>
</evidence>
<keyword evidence="11" id="KW-0067">ATP-binding</keyword>
<evidence type="ECO:0000256" key="16">
    <source>
        <dbReference type="SAM" id="Phobius"/>
    </source>
</evidence>
<evidence type="ECO:0000313" key="19">
    <source>
        <dbReference type="EMBL" id="MFD0766875.1"/>
    </source>
</evidence>
<dbReference type="EMBL" id="JBHTIA010000013">
    <property type="protein sequence ID" value="MFD0766875.1"/>
    <property type="molecule type" value="Genomic_DNA"/>
</dbReference>
<keyword evidence="9" id="KW-0547">Nucleotide-binding</keyword>
<dbReference type="EC" id="2.7.10.2" evidence="4"/>
<evidence type="ECO:0000256" key="12">
    <source>
        <dbReference type="ARBA" id="ARBA00022989"/>
    </source>
</evidence>
<evidence type="ECO:0000259" key="18">
    <source>
        <dbReference type="Pfam" id="PF13614"/>
    </source>
</evidence>
<dbReference type="PANTHER" id="PTHR32309:SF13">
    <property type="entry name" value="FERRIC ENTEROBACTIN TRANSPORT PROTEIN FEPE"/>
    <property type="match status" value="1"/>
</dbReference>
<comment type="caution">
    <text evidence="19">The sequence shown here is derived from an EMBL/GenBank/DDBJ whole genome shotgun (WGS) entry which is preliminary data.</text>
</comment>
<comment type="catalytic activity">
    <reaction evidence="15">
        <text>L-tyrosyl-[protein] + ATP = O-phospho-L-tyrosyl-[protein] + ADP + H(+)</text>
        <dbReference type="Rhea" id="RHEA:10596"/>
        <dbReference type="Rhea" id="RHEA-COMP:10136"/>
        <dbReference type="Rhea" id="RHEA-COMP:20101"/>
        <dbReference type="ChEBI" id="CHEBI:15378"/>
        <dbReference type="ChEBI" id="CHEBI:30616"/>
        <dbReference type="ChEBI" id="CHEBI:46858"/>
        <dbReference type="ChEBI" id="CHEBI:61978"/>
        <dbReference type="ChEBI" id="CHEBI:456216"/>
        <dbReference type="EC" id="2.7.10.2"/>
    </reaction>
</comment>
<organism evidence="19 20">
    <name type="scientific">Mucilaginibacter lutimaris</name>
    <dbReference type="NCBI Taxonomy" id="931629"/>
    <lineage>
        <taxon>Bacteria</taxon>
        <taxon>Pseudomonadati</taxon>
        <taxon>Bacteroidota</taxon>
        <taxon>Sphingobacteriia</taxon>
        <taxon>Sphingobacteriales</taxon>
        <taxon>Sphingobacteriaceae</taxon>
        <taxon>Mucilaginibacter</taxon>
    </lineage>
</organism>
<proteinExistence type="inferred from homology"/>
<keyword evidence="8 16" id="KW-0812">Transmembrane</keyword>
<keyword evidence="6" id="KW-0997">Cell inner membrane</keyword>
<dbReference type="SUPFAM" id="SSF52540">
    <property type="entry name" value="P-loop containing nucleoside triphosphate hydrolases"/>
    <property type="match status" value="1"/>
</dbReference>
<keyword evidence="20" id="KW-1185">Reference proteome</keyword>
<evidence type="ECO:0000256" key="5">
    <source>
        <dbReference type="ARBA" id="ARBA00022475"/>
    </source>
</evidence>
<dbReference type="Proteomes" id="UP001597073">
    <property type="component" value="Unassembled WGS sequence"/>
</dbReference>
<evidence type="ECO:0000256" key="11">
    <source>
        <dbReference type="ARBA" id="ARBA00022840"/>
    </source>
</evidence>
<comment type="similarity">
    <text evidence="2">Belongs to the CpsD/CapB family.</text>
</comment>
<dbReference type="RefSeq" id="WP_377145186.1">
    <property type="nucleotide sequence ID" value="NZ_JBHTIA010000013.1"/>
</dbReference>
<comment type="subcellular location">
    <subcellularLocation>
        <location evidence="1">Cell inner membrane</location>
        <topology evidence="1">Multi-pass membrane protein</topology>
    </subcellularLocation>
</comment>
<dbReference type="NCBIfam" id="TIGR01007">
    <property type="entry name" value="eps_fam"/>
    <property type="match status" value="1"/>
</dbReference>
<evidence type="ECO:0000256" key="14">
    <source>
        <dbReference type="ARBA" id="ARBA00023137"/>
    </source>
</evidence>
<keyword evidence="12 16" id="KW-1133">Transmembrane helix</keyword>
<keyword evidence="14" id="KW-0829">Tyrosine-protein kinase</keyword>
<evidence type="ECO:0000313" key="20">
    <source>
        <dbReference type="Proteomes" id="UP001597073"/>
    </source>
</evidence>
<evidence type="ECO:0000256" key="7">
    <source>
        <dbReference type="ARBA" id="ARBA00022679"/>
    </source>
</evidence>
<dbReference type="InterPro" id="IPR005702">
    <property type="entry name" value="Wzc-like_C"/>
</dbReference>
<keyword evidence="5" id="KW-1003">Cell membrane</keyword>
<evidence type="ECO:0000256" key="15">
    <source>
        <dbReference type="ARBA" id="ARBA00051245"/>
    </source>
</evidence>
<feature type="domain" description="AAA" evidence="18">
    <location>
        <begin position="589"/>
        <end position="701"/>
    </location>
</feature>
<keyword evidence="13 16" id="KW-0472">Membrane</keyword>
<dbReference type="InterPro" id="IPR003856">
    <property type="entry name" value="LPS_length_determ_N"/>
</dbReference>
<evidence type="ECO:0000256" key="13">
    <source>
        <dbReference type="ARBA" id="ARBA00023136"/>
    </source>
</evidence>
<comment type="similarity">
    <text evidence="3">Belongs to the etk/wzc family.</text>
</comment>